<gene>
    <name evidence="2" type="ORF">SAMN05444342_4241</name>
</gene>
<organism evidence="2 3">
    <name type="scientific">Haladaptatus paucihalophilus DX253</name>
    <dbReference type="NCBI Taxonomy" id="797209"/>
    <lineage>
        <taxon>Archaea</taxon>
        <taxon>Methanobacteriati</taxon>
        <taxon>Methanobacteriota</taxon>
        <taxon>Stenosarchaea group</taxon>
        <taxon>Halobacteria</taxon>
        <taxon>Halobacteriales</taxon>
        <taxon>Haladaptataceae</taxon>
        <taxon>Haladaptatus</taxon>
    </lineage>
</organism>
<dbReference type="AlphaFoldDB" id="A0A1M7C0Z9"/>
<reference evidence="3" key="1">
    <citation type="submission" date="2016-11" db="EMBL/GenBank/DDBJ databases">
        <authorList>
            <person name="Varghese N."/>
            <person name="Submissions S."/>
        </authorList>
    </citation>
    <scope>NUCLEOTIDE SEQUENCE [LARGE SCALE GENOMIC DNA]</scope>
    <source>
        <strain evidence="3">DX253</strain>
    </source>
</reference>
<dbReference type="EMBL" id="FRAN01000009">
    <property type="protein sequence ID" value="SHL60900.1"/>
    <property type="molecule type" value="Genomic_DNA"/>
</dbReference>
<evidence type="ECO:0000313" key="3">
    <source>
        <dbReference type="Proteomes" id="UP000184203"/>
    </source>
</evidence>
<accession>A0A1M7C0Z9</accession>
<evidence type="ECO:0000256" key="1">
    <source>
        <dbReference type="SAM" id="MobiDB-lite"/>
    </source>
</evidence>
<feature type="region of interest" description="Disordered" evidence="1">
    <location>
        <begin position="58"/>
        <end position="82"/>
    </location>
</feature>
<evidence type="ECO:0000313" key="2">
    <source>
        <dbReference type="EMBL" id="SHL60900.1"/>
    </source>
</evidence>
<evidence type="ECO:0008006" key="4">
    <source>
        <dbReference type="Google" id="ProtNLM"/>
    </source>
</evidence>
<name>A0A1M7C0Z9_HALPU</name>
<keyword evidence="3" id="KW-1185">Reference proteome</keyword>
<sequence length="82" mass="9540">MTTKTDERGRLYLSKDLRARYGERFHVVEYQDRIELVPVDEDPLEGLREAVGDAFEGKSVDELRQEGRDQAVDDAENDVRRD</sequence>
<protein>
    <recommendedName>
        <fullName evidence="4">SpoVT-AbrB domain-containing protein</fullName>
    </recommendedName>
</protein>
<dbReference type="Proteomes" id="UP000184203">
    <property type="component" value="Unassembled WGS sequence"/>
</dbReference>
<proteinExistence type="predicted"/>